<proteinExistence type="predicted"/>
<reference evidence="1 2" key="1">
    <citation type="submission" date="2023-04" db="EMBL/GenBank/DDBJ databases">
        <title>Genome Sequence of Selenomonas sputigena ATCC 33150.</title>
        <authorList>
            <person name="Miller D.P."/>
            <person name="Anvari S."/>
            <person name="Polson S.W."/>
            <person name="Macdonald M."/>
            <person name="Mcdowell J.V."/>
        </authorList>
    </citation>
    <scope>NUCLEOTIDE SEQUENCE [LARGE SCALE GENOMIC DNA]</scope>
    <source>
        <strain evidence="1 2">ATCC 33150</strain>
    </source>
</reference>
<name>A0ABV3X6X1_9FIRM</name>
<dbReference type="RefSeq" id="WP_368847573.1">
    <property type="nucleotide sequence ID" value="NZ_CP194411.1"/>
</dbReference>
<gene>
    <name evidence="1" type="ORF">QCO44_09425</name>
</gene>
<dbReference type="Proteomes" id="UP001559623">
    <property type="component" value="Unassembled WGS sequence"/>
</dbReference>
<accession>A0ABV3X6X1</accession>
<dbReference type="Pfam" id="PF09979">
    <property type="entry name" value="DUF2213"/>
    <property type="match status" value="1"/>
</dbReference>
<protein>
    <submittedName>
        <fullName evidence="1">DUF2213 domain-containing protein</fullName>
    </submittedName>
</protein>
<comment type="caution">
    <text evidence="1">The sequence shown here is derived from an EMBL/GenBank/DDBJ whole genome shotgun (WGS) entry which is preliminary data.</text>
</comment>
<evidence type="ECO:0000313" key="1">
    <source>
        <dbReference type="EMBL" id="MEX5285848.1"/>
    </source>
</evidence>
<dbReference type="EMBL" id="JARVLH010000006">
    <property type="protein sequence ID" value="MEX5285848.1"/>
    <property type="molecule type" value="Genomic_DNA"/>
</dbReference>
<dbReference type="InterPro" id="IPR016913">
    <property type="entry name" value="UCP029215"/>
</dbReference>
<keyword evidence="2" id="KW-1185">Reference proteome</keyword>
<sequence>MQRFDTTTFHATKTDEGFIADTPIIGRTGLLRYQNADGSERWEYRPPEEAFSTASLASIRGKPITVGHKAMVTAGNVRSVQPVGTVLTEGRQDGTEKQK</sequence>
<organism evidence="1 2">
    <name type="scientific">Selenomonas sputigena</name>
    <dbReference type="NCBI Taxonomy" id="69823"/>
    <lineage>
        <taxon>Bacteria</taxon>
        <taxon>Bacillati</taxon>
        <taxon>Bacillota</taxon>
        <taxon>Negativicutes</taxon>
        <taxon>Selenomonadales</taxon>
        <taxon>Selenomonadaceae</taxon>
        <taxon>Selenomonas</taxon>
    </lineage>
</organism>
<evidence type="ECO:0000313" key="2">
    <source>
        <dbReference type="Proteomes" id="UP001559623"/>
    </source>
</evidence>